<feature type="region of interest" description="Disordered" evidence="1">
    <location>
        <begin position="32"/>
        <end position="61"/>
    </location>
</feature>
<accession>A0AAJ0C9N5</accession>
<dbReference type="Proteomes" id="UP001244011">
    <property type="component" value="Unassembled WGS sequence"/>
</dbReference>
<dbReference type="GO" id="GO:0015421">
    <property type="term" value="F:ABC-type oligopeptide transporter activity"/>
    <property type="evidence" value="ECO:0007669"/>
    <property type="project" value="TreeGrafter"/>
</dbReference>
<name>A0AAJ0C9N5_9PEZI</name>
<organism evidence="2 3">
    <name type="scientific">Phialemonium atrogriseum</name>
    <dbReference type="NCBI Taxonomy" id="1093897"/>
    <lineage>
        <taxon>Eukaryota</taxon>
        <taxon>Fungi</taxon>
        <taxon>Dikarya</taxon>
        <taxon>Ascomycota</taxon>
        <taxon>Pezizomycotina</taxon>
        <taxon>Sordariomycetes</taxon>
        <taxon>Sordariomycetidae</taxon>
        <taxon>Cephalothecales</taxon>
        <taxon>Cephalothecaceae</taxon>
        <taxon>Phialemonium</taxon>
    </lineage>
</organism>
<protein>
    <submittedName>
        <fullName evidence="2">P-loop containing nucleoside triphosphate hydrolase protein</fullName>
    </submittedName>
</protein>
<dbReference type="SUPFAM" id="SSF52540">
    <property type="entry name" value="P-loop containing nucleoside triphosphate hydrolases"/>
    <property type="match status" value="1"/>
</dbReference>
<dbReference type="InterPro" id="IPR039421">
    <property type="entry name" value="Type_1_exporter"/>
</dbReference>
<evidence type="ECO:0000313" key="3">
    <source>
        <dbReference type="Proteomes" id="UP001244011"/>
    </source>
</evidence>
<keyword evidence="3" id="KW-1185">Reference proteome</keyword>
<dbReference type="RefSeq" id="XP_060288738.1">
    <property type="nucleotide sequence ID" value="XM_060426470.1"/>
</dbReference>
<dbReference type="GO" id="GO:0016787">
    <property type="term" value="F:hydrolase activity"/>
    <property type="evidence" value="ECO:0007669"/>
    <property type="project" value="UniProtKB-KW"/>
</dbReference>
<proteinExistence type="predicted"/>
<evidence type="ECO:0000256" key="1">
    <source>
        <dbReference type="SAM" id="MobiDB-lite"/>
    </source>
</evidence>
<dbReference type="InterPro" id="IPR027417">
    <property type="entry name" value="P-loop_NTPase"/>
</dbReference>
<dbReference type="PANTHER" id="PTHR43394:SF1">
    <property type="entry name" value="ATP-BINDING CASSETTE SUB-FAMILY B MEMBER 10, MITOCHONDRIAL"/>
    <property type="match status" value="1"/>
</dbReference>
<feature type="compositionally biased region" description="Gly residues" evidence="1">
    <location>
        <begin position="43"/>
        <end position="58"/>
    </location>
</feature>
<dbReference type="Gene3D" id="3.40.50.300">
    <property type="entry name" value="P-loop containing nucleotide triphosphate hydrolases"/>
    <property type="match status" value="1"/>
</dbReference>
<sequence>MAAGSLSQGQRQLFSLARAILRRRVRSRVLFGASSSGSESTHGEGGYGGGGGGGGGVTPAGKARGEGGILLLDEVSSSVDRDTDRAVQAIIEREFKGYTVVMVSHRLEAVMDFDRVIVMDSGRVVEAGPPRRLVEVEGGRFRDLWLVGNEE</sequence>
<dbReference type="AlphaFoldDB" id="A0AAJ0C9N5"/>
<dbReference type="GeneID" id="85309657"/>
<reference evidence="2" key="1">
    <citation type="submission" date="2023-06" db="EMBL/GenBank/DDBJ databases">
        <title>Genome-scale phylogeny and comparative genomics of the fungal order Sordariales.</title>
        <authorList>
            <consortium name="Lawrence Berkeley National Laboratory"/>
            <person name="Hensen N."/>
            <person name="Bonometti L."/>
            <person name="Westerberg I."/>
            <person name="Brannstrom I.O."/>
            <person name="Guillou S."/>
            <person name="Cros-Aarteil S."/>
            <person name="Calhoun S."/>
            <person name="Haridas S."/>
            <person name="Kuo A."/>
            <person name="Mondo S."/>
            <person name="Pangilinan J."/>
            <person name="Riley R."/>
            <person name="Labutti K."/>
            <person name="Andreopoulos B."/>
            <person name="Lipzen A."/>
            <person name="Chen C."/>
            <person name="Yanf M."/>
            <person name="Daum C."/>
            <person name="Ng V."/>
            <person name="Clum A."/>
            <person name="Steindorff A."/>
            <person name="Ohm R."/>
            <person name="Martin F."/>
            <person name="Silar P."/>
            <person name="Natvig D."/>
            <person name="Lalanne C."/>
            <person name="Gautier V."/>
            <person name="Ament-Velasquez S.L."/>
            <person name="Kruys A."/>
            <person name="Hutchinson M.I."/>
            <person name="Powell A.J."/>
            <person name="Barry K."/>
            <person name="Miller A.N."/>
            <person name="Grigoriev I.V."/>
            <person name="Debuchy R."/>
            <person name="Gladieux P."/>
            <person name="Thoren M.H."/>
            <person name="Johannesson H."/>
        </authorList>
    </citation>
    <scope>NUCLEOTIDE SEQUENCE</scope>
    <source>
        <strain evidence="2">8032-3</strain>
    </source>
</reference>
<gene>
    <name evidence="2" type="ORF">QBC33DRAFT_521524</name>
</gene>
<dbReference type="PANTHER" id="PTHR43394">
    <property type="entry name" value="ATP-DEPENDENT PERMEASE MDL1, MITOCHONDRIAL"/>
    <property type="match status" value="1"/>
</dbReference>
<comment type="caution">
    <text evidence="2">The sequence shown here is derived from an EMBL/GenBank/DDBJ whole genome shotgun (WGS) entry which is preliminary data.</text>
</comment>
<evidence type="ECO:0000313" key="2">
    <source>
        <dbReference type="EMBL" id="KAK1772525.1"/>
    </source>
</evidence>
<keyword evidence="2" id="KW-0378">Hydrolase</keyword>
<dbReference type="EMBL" id="MU838997">
    <property type="protein sequence ID" value="KAK1772525.1"/>
    <property type="molecule type" value="Genomic_DNA"/>
</dbReference>